<reference evidence="1" key="1">
    <citation type="submission" date="2021-06" db="EMBL/GenBank/DDBJ databases">
        <title>Updating the genus Pseudomonas: Description of 43 new species and partition of the Pseudomonas putida group.</title>
        <authorList>
            <person name="Girard L."/>
            <person name="Lood C."/>
            <person name="Vandamme P."/>
            <person name="Rokni-Zadeh H."/>
            <person name="van Noort V."/>
            <person name="Hofte M."/>
            <person name="Lavigne R."/>
            <person name="De Mot R."/>
        </authorList>
    </citation>
    <scope>NUCLEOTIDE SEQUENCE</scope>
    <source>
        <strain evidence="1">CMR12a</strain>
    </source>
</reference>
<proteinExistence type="predicted"/>
<keyword evidence="2" id="KW-1185">Reference proteome</keyword>
<evidence type="ECO:0000313" key="1">
    <source>
        <dbReference type="EMBL" id="QXH43713.1"/>
    </source>
</evidence>
<protein>
    <recommendedName>
        <fullName evidence="3">LysR substrate-binding domain-containing protein</fullName>
    </recommendedName>
</protein>
<dbReference type="EMBL" id="CP077074">
    <property type="protein sequence ID" value="QXH43713.1"/>
    <property type="molecule type" value="Genomic_DNA"/>
</dbReference>
<gene>
    <name evidence="1" type="ORF">KSS89_12310</name>
</gene>
<sequence>MPTFLLHAPGPRPAFPLVAEHLWGPKCNIDSDGNSRSVADEQWTELTLILRADRLQRLDIDPLTEVPLVLAIHSSQAGLGRKAAEFLQAHCGGTLELQAGR</sequence>
<accession>A0ABX8MWV8</accession>
<evidence type="ECO:0008006" key="3">
    <source>
        <dbReference type="Google" id="ProtNLM"/>
    </source>
</evidence>
<dbReference type="Proteomes" id="UP000693952">
    <property type="component" value="Chromosome"/>
</dbReference>
<evidence type="ECO:0000313" key="2">
    <source>
        <dbReference type="Proteomes" id="UP000693952"/>
    </source>
</evidence>
<name>A0ABX8MWV8_9PSED</name>
<organism evidence="1 2">
    <name type="scientific">Pseudomonas sessilinigenes</name>
    <dbReference type="NCBI Taxonomy" id="658629"/>
    <lineage>
        <taxon>Bacteria</taxon>
        <taxon>Pseudomonadati</taxon>
        <taxon>Pseudomonadota</taxon>
        <taxon>Gammaproteobacteria</taxon>
        <taxon>Pseudomonadales</taxon>
        <taxon>Pseudomonadaceae</taxon>
        <taxon>Pseudomonas</taxon>
    </lineage>
</organism>